<name>G7Y6F7_CLOSI</name>
<sequence>MIAGQHKMTGKHNDIGTCSVLSYVTIVEKLNRYFKYICGRTSLSAMFTQNSLKKPGKIPKTCGKYSNSDCPSTVSSSLQAFRLQPRRHNQYTVNPFDHATCSPLDRRQILFMIIVKHGHQTDRQMISHNSPGDGQGMTYSEGKSMRARIAPYKVRLWITCNHMGYRFTNLVACCLHSRSLWCFEGTGTQAPFRLLLADNECGIYILDWKRYGQNSTMLANGIKVENQQFAIIIIIDSMTSVFNTDASLPYNHDLFESLRVKRRIKMDGEGTYCCLTTIIPRCLRLQTLIRAIWIENDNKNATDTD</sequence>
<keyword evidence="2" id="KW-1185">Reference proteome</keyword>
<evidence type="ECO:0000313" key="1">
    <source>
        <dbReference type="EMBL" id="GAA48542.1"/>
    </source>
</evidence>
<protein>
    <submittedName>
        <fullName evidence="1">Uncharacterized protein</fullName>
    </submittedName>
</protein>
<dbReference type="Proteomes" id="UP000008909">
    <property type="component" value="Unassembled WGS sequence"/>
</dbReference>
<reference key="2">
    <citation type="submission" date="2011-10" db="EMBL/GenBank/DDBJ databases">
        <title>The genome and transcriptome sequence of Clonorchis sinensis provide insights into the carcinogenic liver fluke.</title>
        <authorList>
            <person name="Wang X."/>
            <person name="Huang Y."/>
            <person name="Chen W."/>
            <person name="Liu H."/>
            <person name="Guo L."/>
            <person name="Chen Y."/>
            <person name="Luo F."/>
            <person name="Zhou W."/>
            <person name="Sun J."/>
            <person name="Mao Q."/>
            <person name="Liang P."/>
            <person name="Zhou C."/>
            <person name="Tian Y."/>
            <person name="Men J."/>
            <person name="Lv X."/>
            <person name="Huang L."/>
            <person name="Zhou J."/>
            <person name="Hu Y."/>
            <person name="Li R."/>
            <person name="Zhang F."/>
            <person name="Lei H."/>
            <person name="Li X."/>
            <person name="Hu X."/>
            <person name="Liang C."/>
            <person name="Xu J."/>
            <person name="Wu Z."/>
            <person name="Yu X."/>
        </authorList>
    </citation>
    <scope>NUCLEOTIDE SEQUENCE</scope>
    <source>
        <strain>Henan</strain>
    </source>
</reference>
<dbReference type="EMBL" id="DF142895">
    <property type="protein sequence ID" value="GAA48542.1"/>
    <property type="molecule type" value="Genomic_DNA"/>
</dbReference>
<evidence type="ECO:0000313" key="2">
    <source>
        <dbReference type="Proteomes" id="UP000008909"/>
    </source>
</evidence>
<reference evidence="1" key="1">
    <citation type="journal article" date="2011" name="Genome Biol.">
        <title>The draft genome of the carcinogenic human liver fluke Clonorchis sinensis.</title>
        <authorList>
            <person name="Wang X."/>
            <person name="Chen W."/>
            <person name="Huang Y."/>
            <person name="Sun J."/>
            <person name="Men J."/>
            <person name="Liu H."/>
            <person name="Luo F."/>
            <person name="Guo L."/>
            <person name="Lv X."/>
            <person name="Deng C."/>
            <person name="Zhou C."/>
            <person name="Fan Y."/>
            <person name="Li X."/>
            <person name="Huang L."/>
            <person name="Hu Y."/>
            <person name="Liang C."/>
            <person name="Hu X."/>
            <person name="Xu J."/>
            <person name="Yu X."/>
        </authorList>
    </citation>
    <scope>NUCLEOTIDE SEQUENCE [LARGE SCALE GENOMIC DNA]</scope>
    <source>
        <strain evidence="1">Henan</strain>
    </source>
</reference>
<accession>G7Y6F7</accession>
<organism evidence="1 2">
    <name type="scientific">Clonorchis sinensis</name>
    <name type="common">Chinese liver fluke</name>
    <dbReference type="NCBI Taxonomy" id="79923"/>
    <lineage>
        <taxon>Eukaryota</taxon>
        <taxon>Metazoa</taxon>
        <taxon>Spiralia</taxon>
        <taxon>Lophotrochozoa</taxon>
        <taxon>Platyhelminthes</taxon>
        <taxon>Trematoda</taxon>
        <taxon>Digenea</taxon>
        <taxon>Opisthorchiida</taxon>
        <taxon>Opisthorchiata</taxon>
        <taxon>Opisthorchiidae</taxon>
        <taxon>Clonorchis</taxon>
    </lineage>
</organism>
<proteinExistence type="predicted"/>
<gene>
    <name evidence="1" type="ORF">CLF_101731</name>
</gene>
<dbReference type="AlphaFoldDB" id="G7Y6F7"/>